<dbReference type="AlphaFoldDB" id="W4QQB0"/>
<evidence type="ECO:0000256" key="5">
    <source>
        <dbReference type="ARBA" id="ARBA00023136"/>
    </source>
</evidence>
<keyword evidence="3" id="KW-0309">Germination</keyword>
<dbReference type="InterPro" id="IPR008844">
    <property type="entry name" value="Spore_GerAC-like"/>
</dbReference>
<evidence type="ECO:0000256" key="2">
    <source>
        <dbReference type="ARBA" id="ARBA00007886"/>
    </source>
</evidence>
<comment type="similarity">
    <text evidence="2">Belongs to the GerABKC lipoprotein family.</text>
</comment>
<dbReference type="InterPro" id="IPR012640">
    <property type="entry name" value="Membr_lipoprot_lipid_attach_CS"/>
</dbReference>
<dbReference type="InterPro" id="IPR046953">
    <property type="entry name" value="Spore_GerAC-like_C"/>
</dbReference>
<name>W4QQB0_HALA3</name>
<dbReference type="GO" id="GO:0009847">
    <property type="term" value="P:spore germination"/>
    <property type="evidence" value="ECO:0007669"/>
    <property type="project" value="InterPro"/>
</dbReference>
<sequence length="393" mass="44649">MRKVFFILLAILVLTGCWDRREINELTLVSGLAIEKGEGDFFNLTIEAINASELDPSLSEGLAPTVTFTLTGLTMGELLSKMNLGLTRELNFSHARTLVIDEKLAREDGVSRFLKFLEKSGQFRNDFQIIVSKGVKAKDIITTTYPVQKVPSFKIFRQFETLKDQWGGFPETTLTDFVFSLTSPGRDPMVAAISIEGDPSKGSSVNDNMELDMPAIAVYDGIAVFEKDKLIGYLSVEEARNVMWIKDLETTTTSVPCGENGYYSVRVFNNHSTVDTEYENNKAKIKVKLVIEGEIYDNQCARGLDDINTYEDYQSALKEHLETKLRKTIKKVQEDFKVDIFGFGEKMSKQHYQKFKQINDWNEEFINADVEVEASVYIRRDGMRTKSFLEQVD</sequence>
<dbReference type="PROSITE" id="PS51257">
    <property type="entry name" value="PROKAR_LIPOPROTEIN"/>
    <property type="match status" value="1"/>
</dbReference>
<evidence type="ECO:0000256" key="7">
    <source>
        <dbReference type="ARBA" id="ARBA00023288"/>
    </source>
</evidence>
<keyword evidence="7" id="KW-0449">Lipoprotein</keyword>
<keyword evidence="4" id="KW-0732">Signal</keyword>
<feature type="domain" description="Spore germination protein N-terminal" evidence="9">
    <location>
        <begin position="19"/>
        <end position="194"/>
    </location>
</feature>
<evidence type="ECO:0000256" key="6">
    <source>
        <dbReference type="ARBA" id="ARBA00023139"/>
    </source>
</evidence>
<dbReference type="Proteomes" id="UP000018896">
    <property type="component" value="Unassembled WGS sequence"/>
</dbReference>
<keyword evidence="5" id="KW-0472">Membrane</keyword>
<dbReference type="STRING" id="1236973.JCM9157_1312"/>
<dbReference type="Pfam" id="PF05504">
    <property type="entry name" value="Spore_GerAC"/>
    <property type="match status" value="1"/>
</dbReference>
<evidence type="ECO:0000256" key="4">
    <source>
        <dbReference type="ARBA" id="ARBA00022729"/>
    </source>
</evidence>
<comment type="caution">
    <text evidence="10">The sequence shown here is derived from an EMBL/GenBank/DDBJ whole genome shotgun (WGS) entry which is preliminary data.</text>
</comment>
<keyword evidence="6" id="KW-0564">Palmitate</keyword>
<dbReference type="NCBIfam" id="TIGR02887">
    <property type="entry name" value="spore_ger_x_C"/>
    <property type="match status" value="1"/>
</dbReference>
<gene>
    <name evidence="10" type="ORF">JCM9157_1312</name>
</gene>
<dbReference type="eggNOG" id="ENOG502Z9N7">
    <property type="taxonomic scope" value="Bacteria"/>
</dbReference>
<evidence type="ECO:0000256" key="3">
    <source>
        <dbReference type="ARBA" id="ARBA00022544"/>
    </source>
</evidence>
<feature type="domain" description="Spore germination GerAC-like C-terminal" evidence="8">
    <location>
        <begin position="220"/>
        <end position="382"/>
    </location>
</feature>
<dbReference type="PANTHER" id="PTHR35789">
    <property type="entry name" value="SPORE GERMINATION PROTEIN B3"/>
    <property type="match status" value="1"/>
</dbReference>
<organism evidence="10 11">
    <name type="scientific">Halalkalibacter akibai (strain ATCC 43226 / DSM 21942 / CIP 109018 / JCM 9157 / 1139)</name>
    <name type="common">Bacillus akibai</name>
    <dbReference type="NCBI Taxonomy" id="1236973"/>
    <lineage>
        <taxon>Bacteria</taxon>
        <taxon>Bacillati</taxon>
        <taxon>Bacillota</taxon>
        <taxon>Bacilli</taxon>
        <taxon>Bacillales</taxon>
        <taxon>Bacillaceae</taxon>
        <taxon>Halalkalibacter</taxon>
    </lineage>
</organism>
<dbReference type="GO" id="GO:0016020">
    <property type="term" value="C:membrane"/>
    <property type="evidence" value="ECO:0007669"/>
    <property type="project" value="UniProtKB-SubCell"/>
</dbReference>
<comment type="subcellular location">
    <subcellularLocation>
        <location evidence="1">Membrane</location>
        <topology evidence="1">Lipid-anchor</topology>
    </subcellularLocation>
</comment>
<evidence type="ECO:0000259" key="8">
    <source>
        <dbReference type="Pfam" id="PF05504"/>
    </source>
</evidence>
<dbReference type="EMBL" id="BAUV01000007">
    <property type="protein sequence ID" value="GAE34266.1"/>
    <property type="molecule type" value="Genomic_DNA"/>
</dbReference>
<dbReference type="Pfam" id="PF25198">
    <property type="entry name" value="Spore_GerAC_N"/>
    <property type="match status" value="1"/>
</dbReference>
<evidence type="ECO:0000259" key="9">
    <source>
        <dbReference type="Pfam" id="PF25198"/>
    </source>
</evidence>
<dbReference type="Pfam" id="PF08139">
    <property type="entry name" value="LPAM_1"/>
    <property type="match status" value="1"/>
</dbReference>
<dbReference type="InterPro" id="IPR057336">
    <property type="entry name" value="GerAC_N"/>
</dbReference>
<evidence type="ECO:0000256" key="1">
    <source>
        <dbReference type="ARBA" id="ARBA00004635"/>
    </source>
</evidence>
<dbReference type="RefSeq" id="WP_035663064.1">
    <property type="nucleotide sequence ID" value="NZ_BAUV01000007.1"/>
</dbReference>
<evidence type="ECO:0000313" key="10">
    <source>
        <dbReference type="EMBL" id="GAE34266.1"/>
    </source>
</evidence>
<accession>W4QQB0</accession>
<dbReference type="PANTHER" id="PTHR35789:SF1">
    <property type="entry name" value="SPORE GERMINATION PROTEIN B3"/>
    <property type="match status" value="1"/>
</dbReference>
<dbReference type="InterPro" id="IPR038501">
    <property type="entry name" value="Spore_GerAC_C_sf"/>
</dbReference>
<evidence type="ECO:0000313" key="11">
    <source>
        <dbReference type="Proteomes" id="UP000018896"/>
    </source>
</evidence>
<proteinExistence type="inferred from homology"/>
<dbReference type="Gene3D" id="3.30.300.210">
    <property type="entry name" value="Nutrient germinant receptor protein C, domain 3"/>
    <property type="match status" value="1"/>
</dbReference>
<reference evidence="10 11" key="1">
    <citation type="journal article" date="2014" name="Genome Announc.">
        <title>Draft Genome Sequences of Three Alkaliphilic Bacillus Strains, Bacillus wakoensis JCM 9140T, Bacillus akibai JCM 9157T, and Bacillus hemicellulosilyticus JCM 9152T.</title>
        <authorList>
            <person name="Yuki M."/>
            <person name="Oshima K."/>
            <person name="Suda W."/>
            <person name="Oshida Y."/>
            <person name="Kitamura K."/>
            <person name="Iida T."/>
            <person name="Hattori M."/>
            <person name="Ohkuma M."/>
        </authorList>
    </citation>
    <scope>NUCLEOTIDE SEQUENCE [LARGE SCALE GENOMIC DNA]</scope>
    <source>
        <strain evidence="10 11">JCM 9157</strain>
    </source>
</reference>
<protein>
    <submittedName>
        <fullName evidence="10">Spore germination protein GerKC</fullName>
    </submittedName>
</protein>
<keyword evidence="11" id="KW-1185">Reference proteome</keyword>
<dbReference type="OrthoDB" id="9816067at2"/>